<dbReference type="PANTHER" id="PTHR47691">
    <property type="entry name" value="REGULATOR-RELATED"/>
    <property type="match status" value="1"/>
</dbReference>
<reference evidence="6 7" key="1">
    <citation type="journal article" date="2019" name="Int. J. Syst. Evol. Microbiol.">
        <title>The Global Catalogue of Microorganisms (GCM) 10K type strain sequencing project: providing services to taxonomists for standard genome sequencing and annotation.</title>
        <authorList>
            <consortium name="The Broad Institute Genomics Platform"/>
            <consortium name="The Broad Institute Genome Sequencing Center for Infectious Disease"/>
            <person name="Wu L."/>
            <person name="Ma J."/>
        </authorList>
    </citation>
    <scope>NUCLEOTIDE SEQUENCE [LARGE SCALE GENOMIC DNA]</scope>
    <source>
        <strain evidence="6 7">JCM 3146</strain>
    </source>
</reference>
<accession>A0ABN0W6D8</accession>
<dbReference type="InterPro" id="IPR036388">
    <property type="entry name" value="WH-like_DNA-bd_sf"/>
</dbReference>
<dbReference type="InterPro" id="IPR001867">
    <property type="entry name" value="OmpR/PhoB-type_DNA-bd"/>
</dbReference>
<feature type="region of interest" description="Disordered" evidence="4">
    <location>
        <begin position="416"/>
        <end position="437"/>
    </location>
</feature>
<dbReference type="CDD" id="cd15831">
    <property type="entry name" value="BTAD"/>
    <property type="match status" value="1"/>
</dbReference>
<dbReference type="Gene3D" id="1.10.10.10">
    <property type="entry name" value="Winged helix-like DNA-binding domain superfamily/Winged helix DNA-binding domain"/>
    <property type="match status" value="1"/>
</dbReference>
<dbReference type="SUPFAM" id="SSF48452">
    <property type="entry name" value="TPR-like"/>
    <property type="match status" value="3"/>
</dbReference>
<dbReference type="PRINTS" id="PR00364">
    <property type="entry name" value="DISEASERSIST"/>
</dbReference>
<dbReference type="Pfam" id="PF00486">
    <property type="entry name" value="Trans_reg_C"/>
    <property type="match status" value="1"/>
</dbReference>
<dbReference type="PANTHER" id="PTHR47691:SF3">
    <property type="entry name" value="HTH-TYPE TRANSCRIPTIONAL REGULATOR RV0890C-RELATED"/>
    <property type="match status" value="1"/>
</dbReference>
<keyword evidence="7" id="KW-1185">Reference proteome</keyword>
<evidence type="ECO:0000256" key="1">
    <source>
        <dbReference type="ARBA" id="ARBA00005820"/>
    </source>
</evidence>
<feature type="domain" description="OmpR/PhoB-type" evidence="5">
    <location>
        <begin position="1"/>
        <end position="90"/>
    </location>
</feature>
<evidence type="ECO:0000313" key="7">
    <source>
        <dbReference type="Proteomes" id="UP001501822"/>
    </source>
</evidence>
<dbReference type="Gene3D" id="3.40.50.300">
    <property type="entry name" value="P-loop containing nucleotide triphosphate hydrolases"/>
    <property type="match status" value="1"/>
</dbReference>
<dbReference type="EMBL" id="BAAABM010000009">
    <property type="protein sequence ID" value="GAA0326589.1"/>
    <property type="molecule type" value="Genomic_DNA"/>
</dbReference>
<dbReference type="SUPFAM" id="SSF52540">
    <property type="entry name" value="P-loop containing nucleoside triphosphate hydrolases"/>
    <property type="match status" value="1"/>
</dbReference>
<gene>
    <name evidence="6" type="ORF">GCM10010151_15710</name>
</gene>
<sequence>MRISLLGPLEVTDDTGRPVEVGGARLRALLILLALEAPRVLTADRLVAGVWDGDPPAGAPNALQSLVSRLRRTLPTAVIDSRPAGYRLVVEDDVVDIRRFDRLVADGRRLLHDDPARAADTLAAALSLWRGTPLADVADTDFARGHVSRLTEQRLAAIEDHAEVLLTLGRADPAELEALVAAHPLRERLRGQYMRALCAAGRQADALATFEDARRTLAEELGVDPSPELRTAHLAVLRGEQAPARSRGRHNLPSRLTSFIGREEEIARVGKLLEENRLVTLTGPGGAGKTRLAVEAAAGLTERMPGGVWLVELAGVGDPGEVPQALLSALGLREAALTAGVRGSAPTSVEPVERLVAALADERLLILLDNCEHLIDSCARLVDRVLADCPGVRVLATSREALGIIGESLWPVPPLAFPPEDPAETHRPPTESGPAASLPEVLGYPAVRLFAERGTAVRPGFDPAADLPAVLAICRRLDGMPLAIELAAARLRTMTAAQLADRLDDRFRLLTGGSRTALPRHQTLRAVVDWSWELLGEPERVLLRRLSVFAGGATLESIEDVCGGDVLDPLTGLVEKSLVDTDAIGRYRVLETIRAYGAERLSEAGEAQRIRRAHAHHFLRLAETAEPRLRTRDQLRWLDRLTADYDNLHSALRWAIEVQDAALALRYVAALGWFWFLRGMRVEGQQLARDALAVPGRGPAVAYAMATMYWLVGRVDEDPMAHDVDLSRKIISAMDACADIPPDDLHPMLHVAPLGLAMFDGRTEDALAAVDALREARDPWLQAAAGMMRGHALINLGRVARIGDDFTAALDRFRALGERWGMSLTLTGLAEVTMWQGDPVSAMGHIEEALRYSLELGSFDESSHLRVRLAQAFAALGDDERARAELDAALRGAERRGSPMDVAIVRFTTADVARRRGDLDVARAALENILPGEPLGGPPQFASMINTQLGMLHAMEGDLGAALARHVQALRHASVAHDAPVVGQALVGLADHALRSGDHERAAMLLGASVGVRGAEDRSLEDPPRIERAVREAIGGERYARAYARGHAMRLEDVADALGIDLLTDRPARRRGTAAPPA</sequence>
<dbReference type="PROSITE" id="PS51755">
    <property type="entry name" value="OMPR_PHOB"/>
    <property type="match status" value="1"/>
</dbReference>
<dbReference type="Pfam" id="PF03704">
    <property type="entry name" value="BTAD"/>
    <property type="match status" value="1"/>
</dbReference>
<evidence type="ECO:0000259" key="5">
    <source>
        <dbReference type="PROSITE" id="PS51755"/>
    </source>
</evidence>
<dbReference type="Gene3D" id="1.25.40.10">
    <property type="entry name" value="Tetratricopeptide repeat domain"/>
    <property type="match status" value="2"/>
</dbReference>
<dbReference type="SUPFAM" id="SSF46894">
    <property type="entry name" value="C-terminal effector domain of the bipartite response regulators"/>
    <property type="match status" value="1"/>
</dbReference>
<dbReference type="InterPro" id="IPR005158">
    <property type="entry name" value="BTAD"/>
</dbReference>
<keyword evidence="2 3" id="KW-0238">DNA-binding</keyword>
<dbReference type="SMART" id="SM01043">
    <property type="entry name" value="BTAD"/>
    <property type="match status" value="1"/>
</dbReference>
<evidence type="ECO:0000256" key="4">
    <source>
        <dbReference type="SAM" id="MobiDB-lite"/>
    </source>
</evidence>
<dbReference type="InterPro" id="IPR016032">
    <property type="entry name" value="Sig_transdc_resp-reg_C-effctor"/>
</dbReference>
<feature type="DNA-binding region" description="OmpR/PhoB-type" evidence="3">
    <location>
        <begin position="1"/>
        <end position="90"/>
    </location>
</feature>
<evidence type="ECO:0000313" key="6">
    <source>
        <dbReference type="EMBL" id="GAA0326589.1"/>
    </source>
</evidence>
<evidence type="ECO:0000256" key="2">
    <source>
        <dbReference type="ARBA" id="ARBA00023125"/>
    </source>
</evidence>
<comment type="similarity">
    <text evidence="1">Belongs to the AfsR/DnrI/RedD regulatory family.</text>
</comment>
<dbReference type="Pfam" id="PF13401">
    <property type="entry name" value="AAA_22"/>
    <property type="match status" value="1"/>
</dbReference>
<dbReference type="Proteomes" id="UP001501822">
    <property type="component" value="Unassembled WGS sequence"/>
</dbReference>
<proteinExistence type="inferred from homology"/>
<dbReference type="InterPro" id="IPR011990">
    <property type="entry name" value="TPR-like_helical_dom_sf"/>
</dbReference>
<protein>
    <submittedName>
        <fullName evidence="6">BTAD domain-containing putative transcriptional regulator</fullName>
    </submittedName>
</protein>
<name>A0ABN0W6D8_9ACTN</name>
<dbReference type="InterPro" id="IPR049945">
    <property type="entry name" value="AAA_22"/>
</dbReference>
<organism evidence="6 7">
    <name type="scientific">Actinoallomurus spadix</name>
    <dbReference type="NCBI Taxonomy" id="79912"/>
    <lineage>
        <taxon>Bacteria</taxon>
        <taxon>Bacillati</taxon>
        <taxon>Actinomycetota</taxon>
        <taxon>Actinomycetes</taxon>
        <taxon>Streptosporangiales</taxon>
        <taxon>Thermomonosporaceae</taxon>
        <taxon>Actinoallomurus</taxon>
    </lineage>
</organism>
<evidence type="ECO:0000256" key="3">
    <source>
        <dbReference type="PROSITE-ProRule" id="PRU01091"/>
    </source>
</evidence>
<dbReference type="InterPro" id="IPR058852">
    <property type="entry name" value="HTH_77"/>
</dbReference>
<comment type="caution">
    <text evidence="6">The sequence shown here is derived from an EMBL/GenBank/DDBJ whole genome shotgun (WGS) entry which is preliminary data.</text>
</comment>
<dbReference type="InterPro" id="IPR027417">
    <property type="entry name" value="P-loop_NTPase"/>
</dbReference>
<dbReference type="Pfam" id="PF25872">
    <property type="entry name" value="HTH_77"/>
    <property type="match status" value="1"/>
</dbReference>
<dbReference type="RefSeq" id="WP_252800584.1">
    <property type="nucleotide sequence ID" value="NZ_BAAABM010000009.1"/>
</dbReference>
<dbReference type="SMART" id="SM00862">
    <property type="entry name" value="Trans_reg_C"/>
    <property type="match status" value="1"/>
</dbReference>